<accession>A0AAN7A3A3</accession>
<proteinExistence type="predicted"/>
<dbReference type="AlphaFoldDB" id="A0AAN7A3A3"/>
<dbReference type="EMBL" id="MU866503">
    <property type="protein sequence ID" value="KAK4171805.1"/>
    <property type="molecule type" value="Genomic_DNA"/>
</dbReference>
<keyword evidence="2" id="KW-1185">Reference proteome</keyword>
<gene>
    <name evidence="1" type="ORF">QBC36DRAFT_315440</name>
</gene>
<evidence type="ECO:0000313" key="1">
    <source>
        <dbReference type="EMBL" id="KAK4171805.1"/>
    </source>
</evidence>
<reference evidence="1" key="2">
    <citation type="submission" date="2023-05" db="EMBL/GenBank/DDBJ databases">
        <authorList>
            <consortium name="Lawrence Berkeley National Laboratory"/>
            <person name="Steindorff A."/>
            <person name="Hensen N."/>
            <person name="Bonometti L."/>
            <person name="Westerberg I."/>
            <person name="Brannstrom I.O."/>
            <person name="Guillou S."/>
            <person name="Cros-Aarteil S."/>
            <person name="Calhoun S."/>
            <person name="Haridas S."/>
            <person name="Kuo A."/>
            <person name="Mondo S."/>
            <person name="Pangilinan J."/>
            <person name="Riley R."/>
            <person name="Labutti K."/>
            <person name="Andreopoulos B."/>
            <person name="Lipzen A."/>
            <person name="Chen C."/>
            <person name="Yanf M."/>
            <person name="Daum C."/>
            <person name="Ng V."/>
            <person name="Clum A."/>
            <person name="Ohm R."/>
            <person name="Martin F."/>
            <person name="Silar P."/>
            <person name="Natvig D."/>
            <person name="Lalanne C."/>
            <person name="Gautier V."/>
            <person name="Ament-Velasquez S.L."/>
            <person name="Kruys A."/>
            <person name="Hutchinson M.I."/>
            <person name="Powell A.J."/>
            <person name="Barry K."/>
            <person name="Miller A.N."/>
            <person name="Grigoriev I.V."/>
            <person name="Debuchy R."/>
            <person name="Gladieux P."/>
            <person name="Thoren M.H."/>
            <person name="Johannesson H."/>
        </authorList>
    </citation>
    <scope>NUCLEOTIDE SEQUENCE</scope>
    <source>
        <strain evidence="1">CBS 892.96</strain>
    </source>
</reference>
<organism evidence="1 2">
    <name type="scientific">Triangularia setosa</name>
    <dbReference type="NCBI Taxonomy" id="2587417"/>
    <lineage>
        <taxon>Eukaryota</taxon>
        <taxon>Fungi</taxon>
        <taxon>Dikarya</taxon>
        <taxon>Ascomycota</taxon>
        <taxon>Pezizomycotina</taxon>
        <taxon>Sordariomycetes</taxon>
        <taxon>Sordariomycetidae</taxon>
        <taxon>Sordariales</taxon>
        <taxon>Podosporaceae</taxon>
        <taxon>Triangularia</taxon>
    </lineage>
</organism>
<protein>
    <submittedName>
        <fullName evidence="1">Uncharacterized protein</fullName>
    </submittedName>
</protein>
<reference evidence="1" key="1">
    <citation type="journal article" date="2023" name="Mol. Phylogenet. Evol.">
        <title>Genome-scale phylogeny and comparative genomics of the fungal order Sordariales.</title>
        <authorList>
            <person name="Hensen N."/>
            <person name="Bonometti L."/>
            <person name="Westerberg I."/>
            <person name="Brannstrom I.O."/>
            <person name="Guillou S."/>
            <person name="Cros-Aarteil S."/>
            <person name="Calhoun S."/>
            <person name="Haridas S."/>
            <person name="Kuo A."/>
            <person name="Mondo S."/>
            <person name="Pangilinan J."/>
            <person name="Riley R."/>
            <person name="LaButti K."/>
            <person name="Andreopoulos B."/>
            <person name="Lipzen A."/>
            <person name="Chen C."/>
            <person name="Yan M."/>
            <person name="Daum C."/>
            <person name="Ng V."/>
            <person name="Clum A."/>
            <person name="Steindorff A."/>
            <person name="Ohm R.A."/>
            <person name="Martin F."/>
            <person name="Silar P."/>
            <person name="Natvig D.O."/>
            <person name="Lalanne C."/>
            <person name="Gautier V."/>
            <person name="Ament-Velasquez S.L."/>
            <person name="Kruys A."/>
            <person name="Hutchinson M.I."/>
            <person name="Powell A.J."/>
            <person name="Barry K."/>
            <person name="Miller A.N."/>
            <person name="Grigoriev I.V."/>
            <person name="Debuchy R."/>
            <person name="Gladieux P."/>
            <person name="Hiltunen Thoren M."/>
            <person name="Johannesson H."/>
        </authorList>
    </citation>
    <scope>NUCLEOTIDE SEQUENCE</scope>
    <source>
        <strain evidence="1">CBS 892.96</strain>
    </source>
</reference>
<evidence type="ECO:0000313" key="2">
    <source>
        <dbReference type="Proteomes" id="UP001302321"/>
    </source>
</evidence>
<comment type="caution">
    <text evidence="1">The sequence shown here is derived from an EMBL/GenBank/DDBJ whole genome shotgun (WGS) entry which is preliminary data.</text>
</comment>
<sequence length="487" mass="54416">MDHYAYCLNRAMSGSLLTGGMTYSTPLMTTDDFHLHFWPLPTKIQNCQGVILDSRVTISVIVPLRLVQFLVKKVTFRWRGSDVQVTKVDFKLKPDNHGHMLMILRVNETADTPLRHASLPTTFELICLVMITAFANQVAWLDSPPKWKYEAGLVGRFDTLTALSAGSTLVFIAATAADGILLATGCVAFGVGARLGIAVASPFLSISESQQPKELLNSFKGMLSMRMEVLGVEGSPLSNILETPLTDHFRADMANADTMEILDKWQKRLADGLRKHPAVKDTCRIDPTMYWAKWLFTVAQIRIGIEGPSEAGKSELLTVLTGAAAKMFQLGFNANLRTMEIQMYKPLGRDAVFVDCPDTDDRNPLRILLSKADQLESNRRREEVFRNSLAESKDSTIGELRRLGELPEDFVIHSRQVCGDLTLLASEIINDIVQPFLIHGQMSLDGKRTLADCGEGEDRKIEGFSQFRALHTLADERRLWDIESLWE</sequence>
<dbReference type="Proteomes" id="UP001302321">
    <property type="component" value="Unassembled WGS sequence"/>
</dbReference>
<name>A0AAN7A3A3_9PEZI</name>